<feature type="compositionally biased region" description="Basic and acidic residues" evidence="8">
    <location>
        <begin position="1152"/>
        <end position="1165"/>
    </location>
</feature>
<reference evidence="12 13" key="1">
    <citation type="journal article" date="2017" name="Gigascience">
        <title>Genome sequence of the small brown planthopper, Laodelphax striatellus.</title>
        <authorList>
            <person name="Zhu J."/>
            <person name="Jiang F."/>
            <person name="Wang X."/>
            <person name="Yang P."/>
            <person name="Bao Y."/>
            <person name="Zhao W."/>
            <person name="Wang W."/>
            <person name="Lu H."/>
            <person name="Wang Q."/>
            <person name="Cui N."/>
            <person name="Li J."/>
            <person name="Chen X."/>
            <person name="Luo L."/>
            <person name="Yu J."/>
            <person name="Kang L."/>
            <person name="Cui F."/>
        </authorList>
    </citation>
    <scope>NUCLEOTIDE SEQUENCE [LARGE SCALE GENOMIC DNA]</scope>
    <source>
        <strain evidence="12">Lst14</strain>
    </source>
</reference>
<dbReference type="STRING" id="195883.A0A482XMS2"/>
<accession>A0A482XMS2</accession>
<gene>
    <name evidence="12" type="ORF">LSTR_LSTR013808</name>
</gene>
<feature type="compositionally biased region" description="Polar residues" evidence="8">
    <location>
        <begin position="1318"/>
        <end position="1339"/>
    </location>
</feature>
<evidence type="ECO:0000256" key="6">
    <source>
        <dbReference type="ARBA" id="ARBA00047604"/>
    </source>
</evidence>
<feature type="region of interest" description="Disordered" evidence="8">
    <location>
        <begin position="948"/>
        <end position="972"/>
    </location>
</feature>
<dbReference type="Proteomes" id="UP000291343">
    <property type="component" value="Unassembled WGS sequence"/>
</dbReference>
<evidence type="ECO:0000256" key="3">
    <source>
        <dbReference type="ARBA" id="ARBA00022679"/>
    </source>
</evidence>
<feature type="compositionally biased region" description="Basic and acidic residues" evidence="8">
    <location>
        <begin position="873"/>
        <end position="884"/>
    </location>
</feature>
<comment type="pathway">
    <text evidence="1">Glycerolipid metabolism; triacylglycerol biosynthesis.</text>
</comment>
<dbReference type="PANTHER" id="PTHR31650">
    <property type="entry name" value="O-ACYLTRANSFERASE (WSD1-LIKE) FAMILY PROTEIN"/>
    <property type="match status" value="1"/>
</dbReference>
<dbReference type="InterPro" id="IPR004255">
    <property type="entry name" value="O-acyltransferase_WSD1_N"/>
</dbReference>
<feature type="transmembrane region" description="Helical" evidence="9">
    <location>
        <begin position="244"/>
        <end position="267"/>
    </location>
</feature>
<feature type="compositionally biased region" description="Polar residues" evidence="8">
    <location>
        <begin position="606"/>
        <end position="635"/>
    </location>
</feature>
<feature type="region of interest" description="Disordered" evidence="8">
    <location>
        <begin position="873"/>
        <end position="904"/>
    </location>
</feature>
<feature type="compositionally biased region" description="Basic and acidic residues" evidence="8">
    <location>
        <begin position="666"/>
        <end position="688"/>
    </location>
</feature>
<dbReference type="GO" id="GO:0005886">
    <property type="term" value="C:plasma membrane"/>
    <property type="evidence" value="ECO:0007669"/>
    <property type="project" value="TreeGrafter"/>
</dbReference>
<evidence type="ECO:0000313" key="13">
    <source>
        <dbReference type="Proteomes" id="UP000291343"/>
    </source>
</evidence>
<evidence type="ECO:0000256" key="5">
    <source>
        <dbReference type="ARBA" id="ARBA00024360"/>
    </source>
</evidence>
<protein>
    <submittedName>
        <fullName evidence="12">Uncharacterized protein</fullName>
    </submittedName>
</protein>
<comment type="similarity">
    <text evidence="5">In the N-terminal section; belongs to the long-chain O-acyltransferase family.</text>
</comment>
<feature type="compositionally biased region" description="Polar residues" evidence="8">
    <location>
        <begin position="1129"/>
        <end position="1150"/>
    </location>
</feature>
<proteinExistence type="inferred from homology"/>
<evidence type="ECO:0000256" key="8">
    <source>
        <dbReference type="SAM" id="MobiDB-lite"/>
    </source>
</evidence>
<comment type="catalytic activity">
    <reaction evidence="6">
        <text>a long chain fatty alcohol + a fatty acyl-CoA = a long-chain alcohol wax ester + CoA</text>
        <dbReference type="Rhea" id="RHEA:38443"/>
        <dbReference type="ChEBI" id="CHEBI:17135"/>
        <dbReference type="ChEBI" id="CHEBI:57287"/>
        <dbReference type="ChEBI" id="CHEBI:77636"/>
        <dbReference type="ChEBI" id="CHEBI:235323"/>
        <dbReference type="EC" id="2.3.1.75"/>
    </reaction>
</comment>
<feature type="domain" description="O-acyltransferase WSD1-like N-terminal" evidence="10">
    <location>
        <begin position="127"/>
        <end position="236"/>
    </location>
</feature>
<sequence length="1350" mass="150824">MPAVGGVTSAAPNYMRSAPFRRLRHPLDESPAWSLVGTLVYSFLAFCLALPLLLVLALLLPAAYILRWLLLMLYWNRRRSQASSGGAESMRGAESRWLGDSWQRSVVHAVLVFDSPPAVAELRHLFLSRVLPLCPRLARRPLALPTVGHCWLPDTRFNIDNHVYAKTIAKEIVAEAQLQEYVSTLVCEGLASDRPPWELQVVGRCAILRVHQSVADGAALVTLLCRCLADSAVKPRLQVQRHALGFYCDMLRACLLGPLTLLFWLLVSTSDCNLLTSHRQTVASSGSQGSSVKVTWSASISFAKVTRVKQVTRSTVNCVLLSALSGALRCLLQSCGVRQPPDLKIVLPVDLGHCSNPSAELRLGSRVAPVAMTLPVNTEGAVPRLWNTRRTLSALRRSADPVIVYLATTILMSLLPGHFARQILSNIASLQFSSQTGPPCSVQVGGCTLQSVYALLPAQSQLSVAVTVFTYNDQLSIESLYELLKNRRAPGESKNENNLYRFPDVTRSPVREIAHRLNHVQEEVRRLSHHDASEPERLQRLKAEFSHLLRELRKRKSSGGSPDQDVDVWDKKFRSRRRSMSCSFARRPSSTLIGLISNNRPISCIESTSSVNPHTSPSGNRSQTRRNTTGCTQPMSSSSSSSSTSHSSSSSCTRRTSTPIFSPVIDRQRLTEIKESPTKRRPSDDVKRQTFVKSYSQPSVMPNDVQREISVSNSNLLKAASYHSQPVFRISEESPFVVPKVLSNNESYNLRRKLLERNIYPDYNSYITSRQSVVHRMEDTRSNRKFVEDRPISSSSIYCDYNNDKHQTYDKYSMSTSKRTSNDPGMQAYPSKYSFDSELYDEILYVIKDNEQLSSLYNVYDSPRTVERTLRTTRIDGCDQEEVRNPYPYNSSSPSPSSSQWISSESRYKQYMAESCSDQEPCTSKQSHHQAASYSASPKENFSWRSYDKRKHEEEQLSSSSSSVSSPMRRHNQSSIFGRYRKFFNDDDGMNDSNIELATHVGNQVHCYEQEVPTYNNQGSGSSYSTQTITDPKQSRGCRDVISHLSDFANTVHKFGSSSRVDASCGVHYNPKSSQMRSASSSKSSLLASQSYRYSDGALKSRDVSPSSRSSPMNRSRSPLTTLCEETRLTSTLAIDDNQSGQEYYGQNQRGRGREFSAEDQPSRFLRDRQYDKALSYFVTQKINSTNFQTPQGDMVYHQPTPSSSPNSSSYTTIQQHARSPSMLGDQLPHVEILESSSAMYVPKYKQAPSTSPKSNITRDDLEPSQVSVNLEQGPSQNDRTVFTTSLPLLSSSSSSSSNSIISFMRIPFEDDPKGSSEGANGSSGYHSNKTNYSYNNKAYDNGQDKVAFI</sequence>
<evidence type="ECO:0000256" key="9">
    <source>
        <dbReference type="SAM" id="Phobius"/>
    </source>
</evidence>
<comment type="catalytic activity">
    <reaction evidence="7">
        <text>an acyl-CoA + a 1,2-diacyl-sn-glycerol = a triacyl-sn-glycerol + CoA</text>
        <dbReference type="Rhea" id="RHEA:10868"/>
        <dbReference type="ChEBI" id="CHEBI:17815"/>
        <dbReference type="ChEBI" id="CHEBI:57287"/>
        <dbReference type="ChEBI" id="CHEBI:58342"/>
        <dbReference type="ChEBI" id="CHEBI:64615"/>
        <dbReference type="EC" id="2.3.1.20"/>
    </reaction>
</comment>
<feature type="compositionally biased region" description="Low complexity" evidence="8">
    <location>
        <begin position="1104"/>
        <end position="1119"/>
    </location>
</feature>
<feature type="region of interest" description="Disordered" evidence="8">
    <location>
        <begin position="606"/>
        <end position="688"/>
    </location>
</feature>
<dbReference type="PANTHER" id="PTHR31650:SF1">
    <property type="entry name" value="WAX ESTER SYNTHASE_DIACYLGLYCEROL ACYLTRANSFERASE 4-RELATED"/>
    <property type="match status" value="1"/>
</dbReference>
<keyword evidence="3" id="KW-0808">Transferase</keyword>
<evidence type="ECO:0000256" key="4">
    <source>
        <dbReference type="ARBA" id="ARBA00023315"/>
    </source>
</evidence>
<comment type="caution">
    <text evidence="12">The sequence shown here is derived from an EMBL/GenBank/DDBJ whole genome shotgun (WGS) entry which is preliminary data.</text>
</comment>
<dbReference type="InterPro" id="IPR045034">
    <property type="entry name" value="O-acyltransferase_WSD1-like"/>
</dbReference>
<keyword evidence="13" id="KW-1185">Reference proteome</keyword>
<evidence type="ECO:0000259" key="11">
    <source>
        <dbReference type="Pfam" id="PF06974"/>
    </source>
</evidence>
<feature type="compositionally biased region" description="Low complexity" evidence="8">
    <location>
        <begin position="885"/>
        <end position="899"/>
    </location>
</feature>
<keyword evidence="4" id="KW-0012">Acyltransferase</keyword>
<dbReference type="GO" id="GO:0047196">
    <property type="term" value="F:long-chain-alcohol O-fatty-acyltransferase activity"/>
    <property type="evidence" value="ECO:0007669"/>
    <property type="project" value="UniProtKB-EC"/>
</dbReference>
<dbReference type="EMBL" id="QKKF02004996">
    <property type="protein sequence ID" value="RZF47017.1"/>
    <property type="molecule type" value="Genomic_DNA"/>
</dbReference>
<organism evidence="12 13">
    <name type="scientific">Laodelphax striatellus</name>
    <name type="common">Small brown planthopper</name>
    <name type="synonym">Delphax striatella</name>
    <dbReference type="NCBI Taxonomy" id="195883"/>
    <lineage>
        <taxon>Eukaryota</taxon>
        <taxon>Metazoa</taxon>
        <taxon>Ecdysozoa</taxon>
        <taxon>Arthropoda</taxon>
        <taxon>Hexapoda</taxon>
        <taxon>Insecta</taxon>
        <taxon>Pterygota</taxon>
        <taxon>Neoptera</taxon>
        <taxon>Paraneoptera</taxon>
        <taxon>Hemiptera</taxon>
        <taxon>Auchenorrhyncha</taxon>
        <taxon>Fulgoroidea</taxon>
        <taxon>Delphacidae</taxon>
        <taxon>Criomorphinae</taxon>
        <taxon>Laodelphax</taxon>
    </lineage>
</organism>
<feature type="transmembrane region" description="Helical" evidence="9">
    <location>
        <begin position="39"/>
        <end position="70"/>
    </location>
</feature>
<comment type="pathway">
    <text evidence="2">Lipid metabolism.</text>
</comment>
<dbReference type="GO" id="GO:0019432">
    <property type="term" value="P:triglyceride biosynthetic process"/>
    <property type="evidence" value="ECO:0007669"/>
    <property type="project" value="UniProtKB-UniPathway"/>
</dbReference>
<evidence type="ECO:0000256" key="2">
    <source>
        <dbReference type="ARBA" id="ARBA00005189"/>
    </source>
</evidence>
<dbReference type="UniPathway" id="UPA00282"/>
<dbReference type="Pfam" id="PF06974">
    <property type="entry name" value="WS_DGAT_C"/>
    <property type="match status" value="1"/>
</dbReference>
<feature type="region of interest" description="Disordered" evidence="8">
    <location>
        <begin position="1097"/>
        <end position="1165"/>
    </location>
</feature>
<dbReference type="InParanoid" id="A0A482XMS2"/>
<evidence type="ECO:0000256" key="7">
    <source>
        <dbReference type="ARBA" id="ARBA00048109"/>
    </source>
</evidence>
<feature type="compositionally biased region" description="Low complexity" evidence="8">
    <location>
        <begin position="636"/>
        <end position="658"/>
    </location>
</feature>
<dbReference type="OrthoDB" id="619536at2759"/>
<feature type="domain" description="O-acyltransferase WSD1 C-terminal" evidence="11">
    <location>
        <begin position="364"/>
        <end position="478"/>
    </location>
</feature>
<evidence type="ECO:0000313" key="12">
    <source>
        <dbReference type="EMBL" id="RZF47017.1"/>
    </source>
</evidence>
<feature type="region of interest" description="Disordered" evidence="8">
    <location>
        <begin position="1308"/>
        <end position="1344"/>
    </location>
</feature>
<dbReference type="Pfam" id="PF03007">
    <property type="entry name" value="WS_DGAT_cat"/>
    <property type="match status" value="1"/>
</dbReference>
<keyword evidence="9" id="KW-0472">Membrane</keyword>
<keyword evidence="9" id="KW-0812">Transmembrane</keyword>
<keyword evidence="9" id="KW-1133">Transmembrane helix</keyword>
<name>A0A482XMS2_LAOST</name>
<evidence type="ECO:0000256" key="1">
    <source>
        <dbReference type="ARBA" id="ARBA00004771"/>
    </source>
</evidence>
<dbReference type="InterPro" id="IPR009721">
    <property type="entry name" value="O-acyltransferase_WSD1_C"/>
</dbReference>
<dbReference type="GO" id="GO:0004144">
    <property type="term" value="F:diacylglycerol O-acyltransferase activity"/>
    <property type="evidence" value="ECO:0007669"/>
    <property type="project" value="UniProtKB-EC"/>
</dbReference>
<evidence type="ECO:0000259" key="10">
    <source>
        <dbReference type="Pfam" id="PF03007"/>
    </source>
</evidence>